<name>A0A1L3FNL3_BRAJP</name>
<gene>
    <name evidence="1" type="ORF">BKD09_42045</name>
</gene>
<dbReference type="Proteomes" id="UP000181962">
    <property type="component" value="Chromosome"/>
</dbReference>
<evidence type="ECO:0000313" key="2">
    <source>
        <dbReference type="Proteomes" id="UP000181962"/>
    </source>
</evidence>
<organism evidence="1 2">
    <name type="scientific">Bradyrhizobium japonicum</name>
    <dbReference type="NCBI Taxonomy" id="375"/>
    <lineage>
        <taxon>Bacteria</taxon>
        <taxon>Pseudomonadati</taxon>
        <taxon>Pseudomonadota</taxon>
        <taxon>Alphaproteobacteria</taxon>
        <taxon>Hyphomicrobiales</taxon>
        <taxon>Nitrobacteraceae</taxon>
        <taxon>Bradyrhizobium</taxon>
    </lineage>
</organism>
<reference evidence="1 2" key="1">
    <citation type="submission" date="2016-11" db="EMBL/GenBank/DDBJ databases">
        <title>Complete Genome Sequence of Bradyrhizobium sp. strain J5, an isolated from soybean nodule in Hokkaido.</title>
        <authorList>
            <person name="Kanehara K."/>
        </authorList>
    </citation>
    <scope>NUCLEOTIDE SEQUENCE [LARGE SCALE GENOMIC DNA]</scope>
    <source>
        <strain evidence="1 2">J5</strain>
    </source>
</reference>
<protein>
    <submittedName>
        <fullName evidence="1">Uncharacterized protein</fullName>
    </submittedName>
</protein>
<proteinExistence type="predicted"/>
<dbReference type="AlphaFoldDB" id="A0A1L3FNL3"/>
<sequence length="93" mass="10223">MSSCLSDRHSRSMKTLSIQRPPPSMEILMFAAANAPVKAALVNWLPWSVLKISGLPYFTSAASRAATQNETSIVFDNRHARTARLAQSMMATK</sequence>
<evidence type="ECO:0000313" key="1">
    <source>
        <dbReference type="EMBL" id="APG14925.1"/>
    </source>
</evidence>
<dbReference type="EMBL" id="CP017637">
    <property type="protein sequence ID" value="APG14925.1"/>
    <property type="molecule type" value="Genomic_DNA"/>
</dbReference>
<accession>A0A1L3FNL3</accession>